<dbReference type="OrthoDB" id="7889197at2"/>
<protein>
    <recommendedName>
        <fullName evidence="3">Lectin-like protein BA14k</fullName>
    </recommendedName>
</protein>
<keyword evidence="5" id="KW-0430">Lectin</keyword>
<keyword evidence="7" id="KW-0812">Transmembrane</keyword>
<feature type="transmembrane region" description="Helical" evidence="7">
    <location>
        <begin position="37"/>
        <end position="57"/>
    </location>
</feature>
<dbReference type="STRING" id="721133.SAMN05216176_10199"/>
<keyword evidence="8" id="KW-0732">Signal</keyword>
<name>K2NW67_9HYPH</name>
<feature type="chain" id="PRO_5003862418" description="Lectin-like protein BA14k" evidence="8">
    <location>
        <begin position="21"/>
        <end position="144"/>
    </location>
</feature>
<comment type="subcellular location">
    <subcellularLocation>
        <location evidence="1">Membrane</location>
        <topology evidence="1">Single-pass membrane protein</topology>
    </subcellularLocation>
</comment>
<dbReference type="InterPro" id="IPR012413">
    <property type="entry name" value="BA14K"/>
</dbReference>
<evidence type="ECO:0000256" key="1">
    <source>
        <dbReference type="ARBA" id="ARBA00004167"/>
    </source>
</evidence>
<evidence type="ECO:0000256" key="6">
    <source>
        <dbReference type="ARBA" id="ARBA00025321"/>
    </source>
</evidence>
<dbReference type="GO" id="GO:0016020">
    <property type="term" value="C:membrane"/>
    <property type="evidence" value="ECO:0007669"/>
    <property type="project" value="UniProtKB-SubCell"/>
</dbReference>
<reference evidence="9 10" key="1">
    <citation type="journal article" date="2012" name="J. Bacteriol.">
        <title>Genome Sequence of Nitratireductor indicus Type Strain C115.</title>
        <authorList>
            <person name="Lai Q."/>
            <person name="Li G."/>
            <person name="Yu Z."/>
            <person name="Shao Z."/>
        </authorList>
    </citation>
    <scope>NUCLEOTIDE SEQUENCE [LARGE SCALE GENOMIC DNA]</scope>
    <source>
        <strain evidence="9 10">C115</strain>
    </source>
</reference>
<dbReference type="EMBL" id="AMSI01000003">
    <property type="protein sequence ID" value="EKF43565.1"/>
    <property type="molecule type" value="Genomic_DNA"/>
</dbReference>
<evidence type="ECO:0000313" key="9">
    <source>
        <dbReference type="EMBL" id="EKF43565.1"/>
    </source>
</evidence>
<feature type="signal peptide" evidence="8">
    <location>
        <begin position="1"/>
        <end position="20"/>
    </location>
</feature>
<comment type="function">
    <text evidence="6">Has immunoglobulin-binding and hemagglutination properties, and can bind to mannose. Essential for virulence. May be involved in LPS biosynthesis or polysaccharide transport.</text>
</comment>
<organism evidence="9 10">
    <name type="scientific">Nitratireductor indicus C115</name>
    <dbReference type="NCBI Taxonomy" id="1231190"/>
    <lineage>
        <taxon>Bacteria</taxon>
        <taxon>Pseudomonadati</taxon>
        <taxon>Pseudomonadota</taxon>
        <taxon>Alphaproteobacteria</taxon>
        <taxon>Hyphomicrobiales</taxon>
        <taxon>Phyllobacteriaceae</taxon>
        <taxon>Nitratireductor</taxon>
    </lineage>
</organism>
<keyword evidence="7" id="KW-1133">Transmembrane helix</keyword>
<gene>
    <name evidence="9" type="ORF">NA8A_06018</name>
</gene>
<evidence type="ECO:0000256" key="8">
    <source>
        <dbReference type="SAM" id="SignalP"/>
    </source>
</evidence>
<proteinExistence type="inferred from homology"/>
<dbReference type="AlphaFoldDB" id="K2NW67"/>
<accession>K2NW67</accession>
<keyword evidence="10" id="KW-1185">Reference proteome</keyword>
<evidence type="ECO:0000256" key="4">
    <source>
        <dbReference type="ARBA" id="ARBA00022475"/>
    </source>
</evidence>
<comment type="similarity">
    <text evidence="2">Belongs to the BA14k family.</text>
</comment>
<dbReference type="Pfam" id="PF07886">
    <property type="entry name" value="BA14K"/>
    <property type="match status" value="1"/>
</dbReference>
<dbReference type="eggNOG" id="ENOG5033457">
    <property type="taxonomic scope" value="Bacteria"/>
</dbReference>
<dbReference type="PATRIC" id="fig|1231190.3.peg.1267"/>
<evidence type="ECO:0000256" key="3">
    <source>
        <dbReference type="ARBA" id="ARBA00020552"/>
    </source>
</evidence>
<evidence type="ECO:0000313" key="10">
    <source>
        <dbReference type="Proteomes" id="UP000007374"/>
    </source>
</evidence>
<evidence type="ECO:0000256" key="7">
    <source>
        <dbReference type="SAM" id="Phobius"/>
    </source>
</evidence>
<evidence type="ECO:0000256" key="2">
    <source>
        <dbReference type="ARBA" id="ARBA00010270"/>
    </source>
</evidence>
<comment type="caution">
    <text evidence="9">The sequence shown here is derived from an EMBL/GenBank/DDBJ whole genome shotgun (WGS) entry which is preliminary data.</text>
</comment>
<dbReference type="Proteomes" id="UP000007374">
    <property type="component" value="Unassembled WGS sequence"/>
</dbReference>
<dbReference type="GO" id="GO:0030246">
    <property type="term" value="F:carbohydrate binding"/>
    <property type="evidence" value="ECO:0007669"/>
    <property type="project" value="UniProtKB-KW"/>
</dbReference>
<keyword evidence="7" id="KW-0472">Membrane</keyword>
<sequence length="144" mass="15957">MKSFLKTGMLSLAVAATTFAAVSTADAGHRHRHRNSDAIAAGVVGLAAGAIVGGLLASPPRSERVYIDPPYRPAQPDYYAVPSRTYYPAPARTYYPSRPAYYGGGMEPWTGEWYRYCSSRYRSFDARTGTFMGYDGRRHFCQPR</sequence>
<dbReference type="RefSeq" id="WP_009449767.1">
    <property type="nucleotide sequence ID" value="NZ_AMSI01000003.1"/>
</dbReference>
<keyword evidence="4" id="KW-1003">Cell membrane</keyword>
<evidence type="ECO:0000256" key="5">
    <source>
        <dbReference type="ARBA" id="ARBA00022734"/>
    </source>
</evidence>